<name>A0A0B6YMV8_9EUPU</name>
<reference evidence="2" key="1">
    <citation type="submission" date="2014-12" db="EMBL/GenBank/DDBJ databases">
        <title>Insight into the proteome of Arion vulgaris.</title>
        <authorList>
            <person name="Aradska J."/>
            <person name="Bulat T."/>
            <person name="Smidak R."/>
            <person name="Sarate P."/>
            <person name="Gangsoo J."/>
            <person name="Sialana F."/>
            <person name="Bilban M."/>
            <person name="Lubec G."/>
        </authorList>
    </citation>
    <scope>NUCLEOTIDE SEQUENCE</scope>
    <source>
        <tissue evidence="2">Skin</tissue>
    </source>
</reference>
<sequence length="173" mass="19229">ILVGDMIPLKQTYMILPHDNADIRRTYKQNAQFTTNQADGHLISSFYSGCVRDHLCNGSDIHDVELLKKKSSYMNDVNLTPRSPENKTCRVVQSIVTNPDSDNIALKSCSRNDQKPNVNQNVTKSDTNFTEKDLREQSSDATLTNSCAQPITAATQPSVILNMLHESSMGKLA</sequence>
<dbReference type="AlphaFoldDB" id="A0A0B6YMV8"/>
<feature type="compositionally biased region" description="Polar residues" evidence="1">
    <location>
        <begin position="109"/>
        <end position="124"/>
    </location>
</feature>
<feature type="non-terminal residue" evidence="2">
    <location>
        <position position="1"/>
    </location>
</feature>
<organism evidence="2">
    <name type="scientific">Arion vulgaris</name>
    <dbReference type="NCBI Taxonomy" id="1028688"/>
    <lineage>
        <taxon>Eukaryota</taxon>
        <taxon>Metazoa</taxon>
        <taxon>Spiralia</taxon>
        <taxon>Lophotrochozoa</taxon>
        <taxon>Mollusca</taxon>
        <taxon>Gastropoda</taxon>
        <taxon>Heterobranchia</taxon>
        <taxon>Euthyneura</taxon>
        <taxon>Panpulmonata</taxon>
        <taxon>Eupulmonata</taxon>
        <taxon>Stylommatophora</taxon>
        <taxon>Helicina</taxon>
        <taxon>Arionoidea</taxon>
        <taxon>Arionidae</taxon>
        <taxon>Arion</taxon>
    </lineage>
</organism>
<proteinExistence type="predicted"/>
<protein>
    <submittedName>
        <fullName evidence="2">Uncharacterized protein</fullName>
    </submittedName>
</protein>
<evidence type="ECO:0000256" key="1">
    <source>
        <dbReference type="SAM" id="MobiDB-lite"/>
    </source>
</evidence>
<evidence type="ECO:0000313" key="2">
    <source>
        <dbReference type="EMBL" id="CEK57564.1"/>
    </source>
</evidence>
<feature type="non-terminal residue" evidence="2">
    <location>
        <position position="173"/>
    </location>
</feature>
<gene>
    <name evidence="2" type="primary">ORF30501</name>
</gene>
<dbReference type="EMBL" id="HACG01010699">
    <property type="protein sequence ID" value="CEK57564.1"/>
    <property type="molecule type" value="Transcribed_RNA"/>
</dbReference>
<accession>A0A0B6YMV8</accession>
<feature type="region of interest" description="Disordered" evidence="1">
    <location>
        <begin position="103"/>
        <end position="124"/>
    </location>
</feature>